<keyword evidence="6 7" id="KW-0539">Nucleus</keyword>
<dbReference type="InterPro" id="IPR005819">
    <property type="entry name" value="H1/H5"/>
</dbReference>
<dbReference type="InterPro" id="IPR005818">
    <property type="entry name" value="Histone_H1/H5_H15"/>
</dbReference>
<comment type="subcellular location">
    <subcellularLocation>
        <location evidence="2">Chromosome</location>
    </subcellularLocation>
    <subcellularLocation>
        <location evidence="1 7">Nucleus</location>
    </subcellularLocation>
</comment>
<comment type="caution">
    <text evidence="10">The sequence shown here is derived from an EMBL/GenBank/DDBJ whole genome shotgun (WGS) entry which is preliminary data.</text>
</comment>
<dbReference type="PROSITE" id="PS51504">
    <property type="entry name" value="H15"/>
    <property type="match status" value="1"/>
</dbReference>
<proteinExistence type="inferred from homology"/>
<dbReference type="SMART" id="SM00526">
    <property type="entry name" value="H15"/>
    <property type="match status" value="1"/>
</dbReference>
<evidence type="ECO:0000256" key="3">
    <source>
        <dbReference type="ARBA" id="ARBA00020833"/>
    </source>
</evidence>
<evidence type="ECO:0000256" key="4">
    <source>
        <dbReference type="ARBA" id="ARBA00022454"/>
    </source>
</evidence>
<feature type="compositionally biased region" description="Low complexity" evidence="8">
    <location>
        <begin position="1"/>
        <end position="20"/>
    </location>
</feature>
<dbReference type="InterPro" id="IPR036388">
    <property type="entry name" value="WH-like_DNA-bd_sf"/>
</dbReference>
<dbReference type="Pfam" id="PF00538">
    <property type="entry name" value="Linker_histone"/>
    <property type="match status" value="1"/>
</dbReference>
<dbReference type="SUPFAM" id="SSF46785">
    <property type="entry name" value="Winged helix' DNA-binding domain"/>
    <property type="match status" value="1"/>
</dbReference>
<feature type="compositionally biased region" description="Basic residues" evidence="8">
    <location>
        <begin position="210"/>
        <end position="224"/>
    </location>
</feature>
<name>A0ABR3G5T4_9PEZI</name>
<feature type="region of interest" description="Disordered" evidence="8">
    <location>
        <begin position="1"/>
        <end position="25"/>
    </location>
</feature>
<evidence type="ECO:0000256" key="1">
    <source>
        <dbReference type="ARBA" id="ARBA00004123"/>
    </source>
</evidence>
<dbReference type="Proteomes" id="UP001447188">
    <property type="component" value="Unassembled WGS sequence"/>
</dbReference>
<feature type="domain" description="H15" evidence="9">
    <location>
        <begin position="21"/>
        <end position="94"/>
    </location>
</feature>
<feature type="region of interest" description="Disordered" evidence="8">
    <location>
        <begin position="82"/>
        <end position="234"/>
    </location>
</feature>
<evidence type="ECO:0000259" key="9">
    <source>
        <dbReference type="PROSITE" id="PS51504"/>
    </source>
</evidence>
<keyword evidence="5 7" id="KW-0238">DNA-binding</keyword>
<keyword evidence="11" id="KW-1185">Reference proteome</keyword>
<dbReference type="PANTHER" id="PTHR11467:SF36">
    <property type="entry name" value="HISTONE 24-RELATED"/>
    <property type="match status" value="1"/>
</dbReference>
<organism evidence="10 11">
    <name type="scientific">Discina gigas</name>
    <dbReference type="NCBI Taxonomy" id="1032678"/>
    <lineage>
        <taxon>Eukaryota</taxon>
        <taxon>Fungi</taxon>
        <taxon>Dikarya</taxon>
        <taxon>Ascomycota</taxon>
        <taxon>Pezizomycotina</taxon>
        <taxon>Pezizomycetes</taxon>
        <taxon>Pezizales</taxon>
        <taxon>Discinaceae</taxon>
        <taxon>Discina</taxon>
    </lineage>
</organism>
<evidence type="ECO:0000313" key="10">
    <source>
        <dbReference type="EMBL" id="KAL0631290.1"/>
    </source>
</evidence>
<sequence>MAPKATAAKPAATKKASAAPEHPPYKEMIKESIRALKERNGSSRPALKKYIQANYKGVGTDRFDQLFNQALKKGAEGGEFAFPKGPSGTVKLVKKDAAPKEKKPAAATTTKKASASTKDTKKATTAKKPAATTTKKATATKAKAEKVVKETPKEKKAVAAAKPKSNAKKPRKTAEKADKPAPAVVEKPTVLTKTKSGRVSKGSTAAPKVVPKRKAAAPKKKATPKKKEAASAEA</sequence>
<comment type="similarity">
    <text evidence="7">Belongs to the histone H1/H5 family.</text>
</comment>
<evidence type="ECO:0000313" key="11">
    <source>
        <dbReference type="Proteomes" id="UP001447188"/>
    </source>
</evidence>
<evidence type="ECO:0000256" key="8">
    <source>
        <dbReference type="SAM" id="MobiDB-lite"/>
    </source>
</evidence>
<keyword evidence="4 7" id="KW-0158">Chromosome</keyword>
<feature type="compositionally biased region" description="Basic and acidic residues" evidence="8">
    <location>
        <begin position="142"/>
        <end position="157"/>
    </location>
</feature>
<dbReference type="EMBL" id="JBBBZM010000269">
    <property type="protein sequence ID" value="KAL0631290.1"/>
    <property type="molecule type" value="Genomic_DNA"/>
</dbReference>
<evidence type="ECO:0000256" key="7">
    <source>
        <dbReference type="RuleBase" id="RU003894"/>
    </source>
</evidence>
<reference evidence="10 11" key="1">
    <citation type="submission" date="2024-02" db="EMBL/GenBank/DDBJ databases">
        <title>Discinaceae phylogenomics.</title>
        <authorList>
            <person name="Dirks A.C."/>
            <person name="James T.Y."/>
        </authorList>
    </citation>
    <scope>NUCLEOTIDE SEQUENCE [LARGE SCALE GENOMIC DNA]</scope>
    <source>
        <strain evidence="10 11">ACD0624</strain>
    </source>
</reference>
<feature type="compositionally biased region" description="Basic and acidic residues" evidence="8">
    <location>
        <begin position="225"/>
        <end position="234"/>
    </location>
</feature>
<evidence type="ECO:0000256" key="5">
    <source>
        <dbReference type="ARBA" id="ARBA00023125"/>
    </source>
</evidence>
<feature type="compositionally biased region" description="Low complexity" evidence="8">
    <location>
        <begin position="105"/>
        <end position="117"/>
    </location>
</feature>
<feature type="compositionally biased region" description="Basic and acidic residues" evidence="8">
    <location>
        <begin position="93"/>
        <end position="104"/>
    </location>
</feature>
<dbReference type="Gene3D" id="1.10.10.10">
    <property type="entry name" value="Winged helix-like DNA-binding domain superfamily/Winged helix DNA-binding domain"/>
    <property type="match status" value="1"/>
</dbReference>
<feature type="compositionally biased region" description="Low complexity" evidence="8">
    <location>
        <begin position="126"/>
        <end position="141"/>
    </location>
</feature>
<dbReference type="CDD" id="cd00073">
    <property type="entry name" value="H15"/>
    <property type="match status" value="1"/>
</dbReference>
<accession>A0ABR3G5T4</accession>
<dbReference type="InterPro" id="IPR036390">
    <property type="entry name" value="WH_DNA-bd_sf"/>
</dbReference>
<evidence type="ECO:0000256" key="6">
    <source>
        <dbReference type="ARBA" id="ARBA00023242"/>
    </source>
</evidence>
<dbReference type="PRINTS" id="PR00624">
    <property type="entry name" value="HISTONEH5"/>
</dbReference>
<dbReference type="PANTHER" id="PTHR11467">
    <property type="entry name" value="HISTONE H1"/>
    <property type="match status" value="1"/>
</dbReference>
<gene>
    <name evidence="10" type="ORF">Q9L58_009842</name>
</gene>
<protein>
    <recommendedName>
        <fullName evidence="3">Histone H1</fullName>
    </recommendedName>
</protein>
<evidence type="ECO:0000256" key="2">
    <source>
        <dbReference type="ARBA" id="ARBA00004286"/>
    </source>
</evidence>